<reference evidence="3" key="1">
    <citation type="journal article" date="2019" name="Int. J. Syst. Evol. Microbiol.">
        <title>The Global Catalogue of Microorganisms (GCM) 10K type strain sequencing project: providing services to taxonomists for standard genome sequencing and annotation.</title>
        <authorList>
            <consortium name="The Broad Institute Genomics Platform"/>
            <consortium name="The Broad Institute Genome Sequencing Center for Infectious Disease"/>
            <person name="Wu L."/>
            <person name="Ma J."/>
        </authorList>
    </citation>
    <scope>NUCLEOTIDE SEQUENCE [LARGE SCALE GENOMIC DNA]</scope>
    <source>
        <strain evidence="3">KACC 12822</strain>
    </source>
</reference>
<evidence type="ECO:0000256" key="1">
    <source>
        <dbReference type="SAM" id="SignalP"/>
    </source>
</evidence>
<dbReference type="PROSITE" id="PS51257">
    <property type="entry name" value="PROKAR_LIPOPROTEIN"/>
    <property type="match status" value="1"/>
</dbReference>
<keyword evidence="3" id="KW-1185">Reference proteome</keyword>
<proteinExistence type="predicted"/>
<name>A0ABW0JUS1_9GAMM</name>
<feature type="chain" id="PRO_5046281078" description="DUF2884 domain-containing protein" evidence="1">
    <location>
        <begin position="22"/>
        <end position="174"/>
    </location>
</feature>
<evidence type="ECO:0008006" key="4">
    <source>
        <dbReference type="Google" id="ProtNLM"/>
    </source>
</evidence>
<dbReference type="EMBL" id="JBHSMM010000001">
    <property type="protein sequence ID" value="MFC5439678.1"/>
    <property type="molecule type" value="Genomic_DNA"/>
</dbReference>
<organism evidence="2 3">
    <name type="scientific">Rhodanobacter ginsenosidimutans</name>
    <dbReference type="NCBI Taxonomy" id="490571"/>
    <lineage>
        <taxon>Bacteria</taxon>
        <taxon>Pseudomonadati</taxon>
        <taxon>Pseudomonadota</taxon>
        <taxon>Gammaproteobacteria</taxon>
        <taxon>Lysobacterales</taxon>
        <taxon>Rhodanobacteraceae</taxon>
        <taxon>Rhodanobacter</taxon>
    </lineage>
</organism>
<keyword evidence="1" id="KW-0732">Signal</keyword>
<evidence type="ECO:0000313" key="3">
    <source>
        <dbReference type="Proteomes" id="UP001596018"/>
    </source>
</evidence>
<comment type="caution">
    <text evidence="2">The sequence shown here is derived from an EMBL/GenBank/DDBJ whole genome shotgun (WGS) entry which is preliminary data.</text>
</comment>
<protein>
    <recommendedName>
        <fullName evidence="4">DUF2884 domain-containing protein</fullName>
    </recommendedName>
</protein>
<dbReference type="Proteomes" id="UP001596018">
    <property type="component" value="Unassembled WGS sequence"/>
</dbReference>
<feature type="signal peptide" evidence="1">
    <location>
        <begin position="1"/>
        <end position="21"/>
    </location>
</feature>
<gene>
    <name evidence="2" type="ORF">ACFPK0_06600</name>
</gene>
<evidence type="ECO:0000313" key="2">
    <source>
        <dbReference type="EMBL" id="MFC5439678.1"/>
    </source>
</evidence>
<accession>A0ABW0JUS1</accession>
<dbReference type="RefSeq" id="WP_377339240.1">
    <property type="nucleotide sequence ID" value="NZ_JALBWS010000014.1"/>
</dbReference>
<sequence length="174" mass="18141">MKATIHLLLAATMAASLTACHAPQTAIATGNGAILLYGDTITLRVIDTPKATISADGAFAIDGKTVTVTPAERSLLVNYNRNVRNVHETGLAMGKTGFKMTTKAIENKLSATPDLADKAAEASNLKTLSLGICKAEVAIKVAQDQLAAQMAAFKPYAAIISTSDVKSCDNGTKY</sequence>